<evidence type="ECO:0000313" key="1">
    <source>
        <dbReference type="EMBL" id="CAL1597217.1"/>
    </source>
</evidence>
<proteinExistence type="predicted"/>
<sequence>MAPCQLVGGGNTSLPIISGCTLTTHCTEACSADTSLTLVSLSLSLSLSVRFLLFVLFCTLTRPGFPNTAHFHIALPCLLWIPCSKHTKVMLPKSCLSPSEKEKG</sequence>
<accession>A0AAV2LAJ8</accession>
<evidence type="ECO:0000313" key="2">
    <source>
        <dbReference type="Proteomes" id="UP001497482"/>
    </source>
</evidence>
<organism evidence="1 2">
    <name type="scientific">Knipowitschia caucasica</name>
    <name type="common">Caucasian dwarf goby</name>
    <name type="synonym">Pomatoschistus caucasicus</name>
    <dbReference type="NCBI Taxonomy" id="637954"/>
    <lineage>
        <taxon>Eukaryota</taxon>
        <taxon>Metazoa</taxon>
        <taxon>Chordata</taxon>
        <taxon>Craniata</taxon>
        <taxon>Vertebrata</taxon>
        <taxon>Euteleostomi</taxon>
        <taxon>Actinopterygii</taxon>
        <taxon>Neopterygii</taxon>
        <taxon>Teleostei</taxon>
        <taxon>Neoteleostei</taxon>
        <taxon>Acanthomorphata</taxon>
        <taxon>Gobiaria</taxon>
        <taxon>Gobiiformes</taxon>
        <taxon>Gobioidei</taxon>
        <taxon>Gobiidae</taxon>
        <taxon>Gobiinae</taxon>
        <taxon>Knipowitschia</taxon>
    </lineage>
</organism>
<protein>
    <submittedName>
        <fullName evidence="1">Uncharacterized protein</fullName>
    </submittedName>
</protein>
<gene>
    <name evidence="1" type="ORF">KC01_LOCUS25757</name>
</gene>
<keyword evidence="2" id="KW-1185">Reference proteome</keyword>
<dbReference type="EMBL" id="OZ035843">
    <property type="protein sequence ID" value="CAL1597217.1"/>
    <property type="molecule type" value="Genomic_DNA"/>
</dbReference>
<name>A0AAV2LAJ8_KNICA</name>
<reference evidence="1 2" key="1">
    <citation type="submission" date="2024-04" db="EMBL/GenBank/DDBJ databases">
        <authorList>
            <person name="Waldvogel A.-M."/>
            <person name="Schoenle A."/>
        </authorList>
    </citation>
    <scope>NUCLEOTIDE SEQUENCE [LARGE SCALE GENOMIC DNA]</scope>
</reference>
<dbReference type="Proteomes" id="UP001497482">
    <property type="component" value="Chromosome 21"/>
</dbReference>
<dbReference type="AlphaFoldDB" id="A0AAV2LAJ8"/>